<dbReference type="GO" id="GO:0005634">
    <property type="term" value="C:nucleus"/>
    <property type="evidence" value="ECO:0007669"/>
    <property type="project" value="UniProtKB-SubCell"/>
</dbReference>
<dbReference type="GO" id="GO:0070897">
    <property type="term" value="P:transcription preinitiation complex assembly"/>
    <property type="evidence" value="ECO:0007669"/>
    <property type="project" value="InterPro"/>
</dbReference>
<accession>A0AAD7VHY4</accession>
<dbReference type="CDD" id="cd20553">
    <property type="entry name" value="CYCLIN_TFIIIB90_rpt1"/>
    <property type="match status" value="1"/>
</dbReference>
<dbReference type="InterPro" id="IPR013763">
    <property type="entry name" value="Cyclin-like_dom"/>
</dbReference>
<dbReference type="Pfam" id="PF00382">
    <property type="entry name" value="TFIIB"/>
    <property type="match status" value="2"/>
</dbReference>
<dbReference type="InterPro" id="IPR000812">
    <property type="entry name" value="TFIIB"/>
</dbReference>
<reference evidence="12" key="1">
    <citation type="journal article" date="2023" name="Science">
        <title>Elucidation of the pathway for biosynthesis of saponin adjuvants from the soapbark tree.</title>
        <authorList>
            <person name="Reed J."/>
            <person name="Orme A."/>
            <person name="El-Demerdash A."/>
            <person name="Owen C."/>
            <person name="Martin L.B.B."/>
            <person name="Misra R.C."/>
            <person name="Kikuchi S."/>
            <person name="Rejzek M."/>
            <person name="Martin A.C."/>
            <person name="Harkess A."/>
            <person name="Leebens-Mack J."/>
            <person name="Louveau T."/>
            <person name="Stephenson M.J."/>
            <person name="Osbourn A."/>
        </authorList>
    </citation>
    <scope>NUCLEOTIDE SEQUENCE</scope>
    <source>
        <strain evidence="12">S10</strain>
    </source>
</reference>
<protein>
    <submittedName>
        <fullName evidence="12">Transcription factor IIIB 90 kDa subunit</fullName>
    </submittedName>
</protein>
<dbReference type="EMBL" id="JARAOO010000003">
    <property type="protein sequence ID" value="KAJ7976447.1"/>
    <property type="molecule type" value="Genomic_DNA"/>
</dbReference>
<dbReference type="FunFam" id="1.10.472.10:FF:000066">
    <property type="entry name" value="Transcription factor IIIB subunit"/>
    <property type="match status" value="1"/>
</dbReference>
<dbReference type="Gene3D" id="1.20.5.650">
    <property type="entry name" value="Single helix bin"/>
    <property type="match status" value="1"/>
</dbReference>
<dbReference type="InterPro" id="IPR036915">
    <property type="entry name" value="Cyclin-like_sf"/>
</dbReference>
<evidence type="ECO:0000256" key="6">
    <source>
        <dbReference type="ARBA" id="ARBA00023015"/>
    </source>
</evidence>
<evidence type="ECO:0000256" key="9">
    <source>
        <dbReference type="ARBA" id="ARBA00023242"/>
    </source>
</evidence>
<dbReference type="GO" id="GO:0008270">
    <property type="term" value="F:zinc ion binding"/>
    <property type="evidence" value="ECO:0007669"/>
    <property type="project" value="UniProtKB-KW"/>
</dbReference>
<proteinExistence type="inferred from homology"/>
<dbReference type="FunFam" id="1.20.5.650:FF:000002">
    <property type="entry name" value="Cyclin/Brf1-like TBP-binding protein"/>
    <property type="match status" value="1"/>
</dbReference>
<evidence type="ECO:0000313" key="12">
    <source>
        <dbReference type="EMBL" id="KAJ7976447.1"/>
    </source>
</evidence>
<comment type="similarity">
    <text evidence="2">Belongs to the TFIIB family.</text>
</comment>
<dbReference type="GO" id="GO:0000126">
    <property type="term" value="C:transcription factor TFIIIB complex"/>
    <property type="evidence" value="ECO:0007669"/>
    <property type="project" value="TreeGrafter"/>
</dbReference>
<comment type="subcellular location">
    <subcellularLocation>
        <location evidence="1">Nucleus</location>
    </subcellularLocation>
</comment>
<dbReference type="CDD" id="cd20554">
    <property type="entry name" value="CYCLIN_TFIIIB90_rpt2"/>
    <property type="match status" value="1"/>
</dbReference>
<feature type="region of interest" description="Disordered" evidence="10">
    <location>
        <begin position="292"/>
        <end position="332"/>
    </location>
</feature>
<dbReference type="SMART" id="SM00385">
    <property type="entry name" value="CYCLIN"/>
    <property type="match status" value="2"/>
</dbReference>
<dbReference type="SUPFAM" id="SSF47954">
    <property type="entry name" value="Cyclin-like"/>
    <property type="match status" value="2"/>
</dbReference>
<evidence type="ECO:0000256" key="4">
    <source>
        <dbReference type="ARBA" id="ARBA00022771"/>
    </source>
</evidence>
<evidence type="ECO:0000256" key="7">
    <source>
        <dbReference type="ARBA" id="ARBA00023159"/>
    </source>
</evidence>
<evidence type="ECO:0000256" key="1">
    <source>
        <dbReference type="ARBA" id="ARBA00004123"/>
    </source>
</evidence>
<dbReference type="Gene3D" id="1.10.472.10">
    <property type="entry name" value="Cyclin-like"/>
    <property type="match status" value="2"/>
</dbReference>
<organism evidence="12 13">
    <name type="scientific">Quillaja saponaria</name>
    <name type="common">Soap bark tree</name>
    <dbReference type="NCBI Taxonomy" id="32244"/>
    <lineage>
        <taxon>Eukaryota</taxon>
        <taxon>Viridiplantae</taxon>
        <taxon>Streptophyta</taxon>
        <taxon>Embryophyta</taxon>
        <taxon>Tracheophyta</taxon>
        <taxon>Spermatophyta</taxon>
        <taxon>Magnoliopsida</taxon>
        <taxon>eudicotyledons</taxon>
        <taxon>Gunneridae</taxon>
        <taxon>Pentapetalae</taxon>
        <taxon>rosids</taxon>
        <taxon>fabids</taxon>
        <taxon>Fabales</taxon>
        <taxon>Quillajaceae</taxon>
        <taxon>Quillaja</taxon>
    </lineage>
</organism>
<evidence type="ECO:0000256" key="8">
    <source>
        <dbReference type="ARBA" id="ARBA00023163"/>
    </source>
</evidence>
<gene>
    <name evidence="12" type="ORF">O6P43_006229</name>
</gene>
<dbReference type="PANTHER" id="PTHR11618:SF4">
    <property type="entry name" value="TRANSCRIPTION FACTOR IIIB 90 KDA SUBUNIT"/>
    <property type="match status" value="1"/>
</dbReference>
<dbReference type="GO" id="GO:0001006">
    <property type="term" value="F:RNA polymerase III type 3 promoter sequence-specific DNA binding"/>
    <property type="evidence" value="ECO:0007669"/>
    <property type="project" value="TreeGrafter"/>
</dbReference>
<comment type="caution">
    <text evidence="12">The sequence shown here is derived from an EMBL/GenBank/DDBJ whole genome shotgun (WGS) entry which is preliminary data.</text>
</comment>
<dbReference type="PANTHER" id="PTHR11618">
    <property type="entry name" value="TRANSCRIPTION INITIATION FACTOR IIB-RELATED"/>
    <property type="match status" value="1"/>
</dbReference>
<dbReference type="GO" id="GO:0000995">
    <property type="term" value="F:RNA polymerase III general transcription initiation factor activity"/>
    <property type="evidence" value="ECO:0007669"/>
    <property type="project" value="TreeGrafter"/>
</dbReference>
<dbReference type="GO" id="GO:0017025">
    <property type="term" value="F:TBP-class protein binding"/>
    <property type="evidence" value="ECO:0007669"/>
    <property type="project" value="InterPro"/>
</dbReference>
<name>A0AAD7VHY4_QUISA</name>
<feature type="domain" description="Cyclin-like" evidence="11">
    <location>
        <begin position="126"/>
        <end position="209"/>
    </location>
</feature>
<keyword evidence="13" id="KW-1185">Reference proteome</keyword>
<dbReference type="Pfam" id="PF07741">
    <property type="entry name" value="BRF1"/>
    <property type="match status" value="1"/>
</dbReference>
<dbReference type="KEGG" id="qsa:O6P43_006229"/>
<dbReference type="GO" id="GO:0097550">
    <property type="term" value="C:transcription preinitiation complex"/>
    <property type="evidence" value="ECO:0007669"/>
    <property type="project" value="TreeGrafter"/>
</dbReference>
<evidence type="ECO:0000256" key="3">
    <source>
        <dbReference type="ARBA" id="ARBA00022723"/>
    </source>
</evidence>
<evidence type="ECO:0000313" key="13">
    <source>
        <dbReference type="Proteomes" id="UP001163823"/>
    </source>
</evidence>
<evidence type="ECO:0000256" key="10">
    <source>
        <dbReference type="SAM" id="MobiDB-lite"/>
    </source>
</evidence>
<keyword evidence="3" id="KW-0479">Metal-binding</keyword>
<evidence type="ECO:0000259" key="11">
    <source>
        <dbReference type="SMART" id="SM00385"/>
    </source>
</evidence>
<evidence type="ECO:0000256" key="5">
    <source>
        <dbReference type="ARBA" id="ARBA00022833"/>
    </source>
</evidence>
<dbReference type="InterPro" id="IPR011665">
    <property type="entry name" value="BRF1_TBP-bd_dom"/>
</dbReference>
<sequence length="443" mass="49440">MAGHYVKTIQSDHSTSRDRTMYNAKKEILYLSNNLGMDDGNLINQALKFYEIAIERNFTKGRRSEQVQAACLYVAFRENDKPFLLIDFSNHLRTNVYILGAVFLQLCKVLRLEEHPIVQKPVDPSLFIYKYTNNLLKQGNMDVTETALRIVASMKRDWMQTGRKPSGLCGAALYISALAHGFKCSKSDILRIVHVCEATLTKRLVEFENTESGSLTIDELNAMAKEREKSPTEKPNTGLKESNPKDLLCKHKGCDVPYYAIGLCEECYKDFVKLSGGLDGGLDPPAFQRAERERMEKSLAKEDADESSDLANELSGACPSKNEAMHSQGPESIEDNVEHVAAEDCGYDKLHSDDGMSNKAHDESESLSDIDDHEVIGYLHNEQEKHYKKIIWEEMNREYLEEQAAKEAAALAAKEAFEASFKNCSGDLQAAKQLAAAAAAACG</sequence>
<keyword evidence="4" id="KW-0863">Zinc-finger</keyword>
<keyword evidence="7" id="KW-0010">Activator</keyword>
<keyword evidence="9" id="KW-0539">Nucleus</keyword>
<evidence type="ECO:0000256" key="2">
    <source>
        <dbReference type="ARBA" id="ARBA00010857"/>
    </source>
</evidence>
<dbReference type="FunFam" id="1.10.472.10:FF:000007">
    <property type="entry name" value="Transcription factor IIIB 90 kDa subunit"/>
    <property type="match status" value="1"/>
</dbReference>
<dbReference type="InterPro" id="IPR013150">
    <property type="entry name" value="TFIIB_cyclin"/>
</dbReference>
<keyword evidence="8" id="KW-0804">Transcription</keyword>
<keyword evidence="5" id="KW-0862">Zinc</keyword>
<dbReference type="AlphaFoldDB" id="A0AAD7VHY4"/>
<dbReference type="Proteomes" id="UP001163823">
    <property type="component" value="Chromosome 3"/>
</dbReference>
<feature type="compositionally biased region" description="Basic and acidic residues" evidence="10">
    <location>
        <begin position="292"/>
        <end position="302"/>
    </location>
</feature>
<keyword evidence="6" id="KW-0805">Transcription regulation</keyword>
<feature type="domain" description="Cyclin-like" evidence="11">
    <location>
        <begin position="26"/>
        <end position="108"/>
    </location>
</feature>